<name>A0A553K4X7_9ACTN</name>
<dbReference type="PANTHER" id="PTHR47962:SF5">
    <property type="entry name" value="ATP-DEPENDENT HELICASE LHR-RELATED"/>
    <property type="match status" value="1"/>
</dbReference>
<dbReference type="InterPro" id="IPR055369">
    <property type="entry name" value="WH2_Lhr"/>
</dbReference>
<dbReference type="InterPro" id="IPR001650">
    <property type="entry name" value="Helicase_C-like"/>
</dbReference>
<dbReference type="InterPro" id="IPR045628">
    <property type="entry name" value="Lhr_WH_dom"/>
</dbReference>
<evidence type="ECO:0000256" key="3">
    <source>
        <dbReference type="ARBA" id="ARBA00022801"/>
    </source>
</evidence>
<dbReference type="PROSITE" id="PS51192">
    <property type="entry name" value="HELICASE_ATP_BIND_1"/>
    <property type="match status" value="1"/>
</dbReference>
<dbReference type="GO" id="GO:0016887">
    <property type="term" value="F:ATP hydrolysis activity"/>
    <property type="evidence" value="ECO:0007669"/>
    <property type="project" value="TreeGrafter"/>
</dbReference>
<sequence length="1531" mass="164588">MTSEHDALARFSGPARSWFREVFSSPTPVQSAAWDAIAQGHHALVVAPTGSGKTLAAFFHALDRLSTRPKPPGTGTRVVYLSPLKALGVDVERNLRAPLVGIRRTAERLGQDVPDVTVGVRSGDTTPRERSALVRRPPDILITTPESLYLMLTSAAQSTLTDVETVIIDEIHAIAGTKRGSHLALSLERLDALAGRDVQRVALSATVRPIETVAAFLGGNRPVEVVAPPAEKDWEVSVRLNVPDITRPGPPPGTVPEPVDPLLDAPAETTESLWPHVEADVYESVMEGRSTLVFTNSRRTAERLTARLNEIWAEQHDPDSLAPPSRRPPAQVMAASDEVGAAPAVIARAHHGSVSKEARAQIEAALKSGELRCVVATSSLELGIDMGAVDRVIQVSAPPSVASALQRIGRAGHDVGATSHGTVYPLFRGDLVPAAVVTERMLRGEIEEVHIPRSPLDVLAQQTVAAAVATGEAGLEVDQWYESVRRAMPYAGLDRALFDSVVELLTGAYPSADFGDLRARLVESDGRLHARPGALRLAVISGGTIPDRGLFGVFLAGEEGPGRRVGELDEEMVYESRVGDVFALGASSWRIVEITRDQVLVVPAPGHTGRLPFWHGEQESRPAELGRQIGRFHREVLRRPERLERPELEPYVRENIRSYLAEQREATGQVPDDTTVLVERFRDEVGDWRFVLHSPLGRAVLAPWALAIGASLQAATGVAVVPTASDDAIIWRLPDSEAAEHIIDHILPDPDDIADLVTTEVGGTALFAARFRECAARALLLPQRDPSRRSPLWQQRQRASQLLEVARHHPRFPIIIETVREVLQDVYDLPGLTELLRALRSGRVRVVEVTTPTPSPFAASMLFRYTGEFMYSGDTPLAERRAATLSMDPALLAAVLGTVDLRELLDLEVIEEVEAELQHTAPERRVRSAEELADLPRLLGPIPLEDLPQRATDEFAPGLDDAVAALAGRVFVVQLAGRPHLVAAADLGLLRDALGLPLPPGAPESATEPGRDPLTQLVLRHARTHAPFTTAQVASAFRLGTATAELVLERELAAKRLVKGHFTPGRTEAEYADPEVLRRIRSRCLNAARAQIQPVSTSGLARFLASWHGIDERPSSSPDEVLLALQRLGGAALPASAWETHVLPARLRDYSPAHLDTLIAEGEVLVRVRGALGPEDPLVALVPVGDLDLLAPAAAADPALQGLADKVAETGGLFTELRSALDGQDAPVSTPELLESWWRTAEAGLIAPSSLAPVRARVGGPTRAGHKSPRSNPRSRARLPRPGRALLARPGLDGAPPTVAGRWYRVSDPRLEVAEQAVARVSAWLERHGVITRGAVVAEDNEGGFAAAYRVLAELERAGKVVRGYVVEGLGGSQFATSATIDHIRAFADSPDETTWPSGKRRPTPAVLSALDPANPYGSVIGWPPHPSARVSRAVGAVVVLADGLCLAHLTRGGRNLTVFDPPDGAGQDRATRVSLVGAALQQAVDEKRMARIRIEEIDGARAGVGPDVEALLQAGARITPRGVSFEARRA</sequence>
<dbReference type="InterPro" id="IPR055368">
    <property type="entry name" value="WH3_Lhr"/>
</dbReference>
<dbReference type="InterPro" id="IPR011545">
    <property type="entry name" value="DEAD/DEAH_box_helicase_dom"/>
</dbReference>
<evidence type="ECO:0000313" key="12">
    <source>
        <dbReference type="EMBL" id="TRY19692.1"/>
    </source>
</evidence>
<evidence type="ECO:0000259" key="10">
    <source>
        <dbReference type="PROSITE" id="PS51192"/>
    </source>
</evidence>
<dbReference type="GO" id="GO:0006281">
    <property type="term" value="P:DNA repair"/>
    <property type="evidence" value="ECO:0007669"/>
    <property type="project" value="UniProtKB-KW"/>
</dbReference>
<dbReference type="CDD" id="cd18796">
    <property type="entry name" value="SF2_C_LHR"/>
    <property type="match status" value="1"/>
</dbReference>
<feature type="region of interest" description="Disordered" evidence="9">
    <location>
        <begin position="1256"/>
        <end position="1291"/>
    </location>
</feature>
<dbReference type="SUPFAM" id="SSF52540">
    <property type="entry name" value="P-loop containing nucleoside triphosphate hydrolases"/>
    <property type="match status" value="1"/>
</dbReference>
<evidence type="ECO:0000256" key="4">
    <source>
        <dbReference type="ARBA" id="ARBA00022806"/>
    </source>
</evidence>
<protein>
    <submittedName>
        <fullName evidence="12">ATP-dependent helicase</fullName>
        <ecNumber evidence="12">3.6.4.-</ecNumber>
    </submittedName>
</protein>
<evidence type="ECO:0000256" key="8">
    <source>
        <dbReference type="ARBA" id="ARBA00023235"/>
    </source>
</evidence>
<dbReference type="EC" id="3.6.4.-" evidence="12"/>
<gene>
    <name evidence="12" type="ORF">FOJ82_02055</name>
</gene>
<dbReference type="InterPro" id="IPR003593">
    <property type="entry name" value="AAA+_ATPase"/>
</dbReference>
<comment type="caution">
    <text evidence="12">The sequence shown here is derived from an EMBL/GenBank/DDBJ whole genome shotgun (WGS) entry which is preliminary data.</text>
</comment>
<organism evidence="12 13">
    <name type="scientific">Tessaracoccus rhinocerotis</name>
    <dbReference type="NCBI Taxonomy" id="1689449"/>
    <lineage>
        <taxon>Bacteria</taxon>
        <taxon>Bacillati</taxon>
        <taxon>Actinomycetota</taxon>
        <taxon>Actinomycetes</taxon>
        <taxon>Propionibacteriales</taxon>
        <taxon>Propionibacteriaceae</taxon>
        <taxon>Tessaracoccus</taxon>
    </lineage>
</organism>
<keyword evidence="4 12" id="KW-0347">Helicase</keyword>
<dbReference type="PROSITE" id="PS51194">
    <property type="entry name" value="HELICASE_CTER"/>
    <property type="match status" value="1"/>
</dbReference>
<keyword evidence="6" id="KW-0238">DNA-binding</keyword>
<feature type="domain" description="Helicase C-terminal" evidence="11">
    <location>
        <begin position="277"/>
        <end position="457"/>
    </location>
</feature>
<dbReference type="NCBIfam" id="NF007284">
    <property type="entry name" value="PRK09751.1"/>
    <property type="match status" value="1"/>
</dbReference>
<dbReference type="Pfam" id="PF00270">
    <property type="entry name" value="DEAD"/>
    <property type="match status" value="1"/>
</dbReference>
<dbReference type="RefSeq" id="WP_143936779.1">
    <property type="nucleotide sequence ID" value="NZ_VKKG01000001.1"/>
</dbReference>
<dbReference type="GO" id="GO:0003677">
    <property type="term" value="F:DNA binding"/>
    <property type="evidence" value="ECO:0007669"/>
    <property type="project" value="UniProtKB-KW"/>
</dbReference>
<evidence type="ECO:0000256" key="1">
    <source>
        <dbReference type="ARBA" id="ARBA00022741"/>
    </source>
</evidence>
<dbReference type="Pfam" id="PF00271">
    <property type="entry name" value="Helicase_C"/>
    <property type="match status" value="1"/>
</dbReference>
<dbReference type="Pfam" id="PF23234">
    <property type="entry name" value="WHD_4th_Lhr"/>
    <property type="match status" value="1"/>
</dbReference>
<dbReference type="Pfam" id="PF23236">
    <property type="entry name" value="WHD_2nd_Lhr"/>
    <property type="match status" value="1"/>
</dbReference>
<feature type="compositionally biased region" description="Basic residues" evidence="9">
    <location>
        <begin position="1264"/>
        <end position="1281"/>
    </location>
</feature>
<reference evidence="12 13" key="1">
    <citation type="submission" date="2019-07" db="EMBL/GenBank/DDBJ databases">
        <authorList>
            <person name="Zhou L.-Y."/>
        </authorList>
    </citation>
    <scope>NUCLEOTIDE SEQUENCE [LARGE SCALE GENOMIC DNA]</scope>
    <source>
        <strain evidence="12 13">YIM 101269</strain>
    </source>
</reference>
<dbReference type="Pfam" id="PF19306">
    <property type="entry name" value="WHD_Lhr"/>
    <property type="match status" value="1"/>
</dbReference>
<keyword evidence="1" id="KW-0547">Nucleotide-binding</keyword>
<accession>A0A553K4X7</accession>
<proteinExistence type="predicted"/>
<dbReference type="SMART" id="SM00382">
    <property type="entry name" value="AAA"/>
    <property type="match status" value="1"/>
</dbReference>
<evidence type="ECO:0000256" key="5">
    <source>
        <dbReference type="ARBA" id="ARBA00022840"/>
    </source>
</evidence>
<evidence type="ECO:0000256" key="9">
    <source>
        <dbReference type="SAM" id="MobiDB-lite"/>
    </source>
</evidence>
<feature type="compositionally biased region" description="Low complexity" evidence="9">
    <location>
        <begin position="1282"/>
        <end position="1291"/>
    </location>
</feature>
<evidence type="ECO:0000256" key="2">
    <source>
        <dbReference type="ARBA" id="ARBA00022763"/>
    </source>
</evidence>
<dbReference type="GO" id="GO:0004386">
    <property type="term" value="F:helicase activity"/>
    <property type="evidence" value="ECO:0007669"/>
    <property type="project" value="UniProtKB-KW"/>
</dbReference>
<dbReference type="Pfam" id="PF23235">
    <property type="entry name" value="WHD_3rd_Lhr"/>
    <property type="match status" value="1"/>
</dbReference>
<keyword evidence="3 12" id="KW-0378">Hydrolase</keyword>
<dbReference type="PANTHER" id="PTHR47962">
    <property type="entry name" value="ATP-DEPENDENT HELICASE LHR-RELATED-RELATED"/>
    <property type="match status" value="1"/>
</dbReference>
<dbReference type="GO" id="GO:0005524">
    <property type="term" value="F:ATP binding"/>
    <property type="evidence" value="ECO:0007669"/>
    <property type="project" value="UniProtKB-KW"/>
</dbReference>
<dbReference type="Pfam" id="PF08494">
    <property type="entry name" value="DEAD_assoc"/>
    <property type="match status" value="1"/>
</dbReference>
<keyword evidence="2" id="KW-0227">DNA damage</keyword>
<dbReference type="SMART" id="SM00490">
    <property type="entry name" value="HELICc"/>
    <property type="match status" value="1"/>
</dbReference>
<evidence type="ECO:0000256" key="6">
    <source>
        <dbReference type="ARBA" id="ARBA00023125"/>
    </source>
</evidence>
<keyword evidence="13" id="KW-1185">Reference proteome</keyword>
<evidence type="ECO:0000256" key="7">
    <source>
        <dbReference type="ARBA" id="ARBA00023204"/>
    </source>
</evidence>
<dbReference type="Gene3D" id="3.40.50.300">
    <property type="entry name" value="P-loop containing nucleotide triphosphate hydrolases"/>
    <property type="match status" value="2"/>
</dbReference>
<dbReference type="InterPro" id="IPR027417">
    <property type="entry name" value="P-loop_NTPase"/>
</dbReference>
<evidence type="ECO:0000259" key="11">
    <source>
        <dbReference type="PROSITE" id="PS51194"/>
    </source>
</evidence>
<keyword evidence="7" id="KW-0234">DNA repair</keyword>
<dbReference type="InterPro" id="IPR014001">
    <property type="entry name" value="Helicase_ATP-bd"/>
</dbReference>
<dbReference type="Proteomes" id="UP000317638">
    <property type="component" value="Unassembled WGS sequence"/>
</dbReference>
<dbReference type="CDD" id="cd17922">
    <property type="entry name" value="DEXHc_LHR-like"/>
    <property type="match status" value="1"/>
</dbReference>
<dbReference type="OrthoDB" id="9815222at2"/>
<evidence type="ECO:0000313" key="13">
    <source>
        <dbReference type="Proteomes" id="UP000317638"/>
    </source>
</evidence>
<dbReference type="SMART" id="SM00487">
    <property type="entry name" value="DEXDc"/>
    <property type="match status" value="1"/>
</dbReference>
<dbReference type="InterPro" id="IPR013701">
    <property type="entry name" value="Lhr-like_DEAD/DEAH_assoc"/>
</dbReference>
<feature type="domain" description="Helicase ATP-binding" evidence="10">
    <location>
        <begin position="34"/>
        <end position="225"/>
    </location>
</feature>
<dbReference type="EMBL" id="VKKG01000001">
    <property type="protein sequence ID" value="TRY19692.1"/>
    <property type="molecule type" value="Genomic_DNA"/>
</dbReference>
<dbReference type="InterPro" id="IPR052511">
    <property type="entry name" value="ATP-dep_Helicase"/>
</dbReference>
<keyword evidence="8" id="KW-0413">Isomerase</keyword>
<dbReference type="InterPro" id="IPR055367">
    <property type="entry name" value="WH4_Lhr"/>
</dbReference>
<keyword evidence="5" id="KW-0067">ATP-binding</keyword>